<evidence type="ECO:0000313" key="1">
    <source>
        <dbReference type="EMBL" id="JAD49567.1"/>
    </source>
</evidence>
<name>A0A0A9T6E2_ARUDO</name>
<reference evidence="1" key="1">
    <citation type="submission" date="2014-09" db="EMBL/GenBank/DDBJ databases">
        <authorList>
            <person name="Magalhaes I.L.F."/>
            <person name="Oliveira U."/>
            <person name="Santos F.R."/>
            <person name="Vidigal T.H.D.A."/>
            <person name="Brescovit A.D."/>
            <person name="Santos A.J."/>
        </authorList>
    </citation>
    <scope>NUCLEOTIDE SEQUENCE</scope>
    <source>
        <tissue evidence="1">Shoot tissue taken approximately 20 cm above the soil surface</tissue>
    </source>
</reference>
<dbReference type="AlphaFoldDB" id="A0A0A9T6E2"/>
<dbReference type="EMBL" id="GBRH01248328">
    <property type="protein sequence ID" value="JAD49567.1"/>
    <property type="molecule type" value="Transcribed_RNA"/>
</dbReference>
<organism evidence="1">
    <name type="scientific">Arundo donax</name>
    <name type="common">Giant reed</name>
    <name type="synonym">Donax arundinaceus</name>
    <dbReference type="NCBI Taxonomy" id="35708"/>
    <lineage>
        <taxon>Eukaryota</taxon>
        <taxon>Viridiplantae</taxon>
        <taxon>Streptophyta</taxon>
        <taxon>Embryophyta</taxon>
        <taxon>Tracheophyta</taxon>
        <taxon>Spermatophyta</taxon>
        <taxon>Magnoliopsida</taxon>
        <taxon>Liliopsida</taxon>
        <taxon>Poales</taxon>
        <taxon>Poaceae</taxon>
        <taxon>PACMAD clade</taxon>
        <taxon>Arundinoideae</taxon>
        <taxon>Arundineae</taxon>
        <taxon>Arundo</taxon>
    </lineage>
</organism>
<accession>A0A0A9T6E2</accession>
<proteinExistence type="predicted"/>
<protein>
    <submittedName>
        <fullName evidence="1">Uncharacterized protein</fullName>
    </submittedName>
</protein>
<reference evidence="1" key="2">
    <citation type="journal article" date="2015" name="Data Brief">
        <title>Shoot transcriptome of the giant reed, Arundo donax.</title>
        <authorList>
            <person name="Barrero R.A."/>
            <person name="Guerrero F.D."/>
            <person name="Moolhuijzen P."/>
            <person name="Goolsby J.A."/>
            <person name="Tidwell J."/>
            <person name="Bellgard S.E."/>
            <person name="Bellgard M.I."/>
        </authorList>
    </citation>
    <scope>NUCLEOTIDE SEQUENCE</scope>
    <source>
        <tissue evidence="1">Shoot tissue taken approximately 20 cm above the soil surface</tissue>
    </source>
</reference>
<sequence>MDFFTIWMNDSLLPFPQQS</sequence>